<keyword evidence="4" id="KW-1185">Reference proteome</keyword>
<dbReference type="InterPro" id="IPR029058">
    <property type="entry name" value="AB_hydrolase_fold"/>
</dbReference>
<dbReference type="Gene3D" id="3.40.50.1820">
    <property type="entry name" value="alpha/beta hydrolase"/>
    <property type="match status" value="1"/>
</dbReference>
<proteinExistence type="predicted"/>
<dbReference type="Pfam" id="PF00561">
    <property type="entry name" value="Abhydrolase_1"/>
    <property type="match status" value="1"/>
</dbReference>
<comment type="caution">
    <text evidence="3">The sequence shown here is derived from an EMBL/GenBank/DDBJ whole genome shotgun (WGS) entry which is preliminary data.</text>
</comment>
<dbReference type="PANTHER" id="PTHR46438:SF11">
    <property type="entry name" value="LIPASE-RELATED"/>
    <property type="match status" value="1"/>
</dbReference>
<keyword evidence="3" id="KW-0378">Hydrolase</keyword>
<evidence type="ECO:0000313" key="3">
    <source>
        <dbReference type="EMBL" id="MEM5550456.1"/>
    </source>
</evidence>
<dbReference type="RefSeq" id="WP_342883611.1">
    <property type="nucleotide sequence ID" value="NZ_JBBMQU010000009.1"/>
</dbReference>
<keyword evidence="1" id="KW-1133">Transmembrane helix</keyword>
<organism evidence="3 4">
    <name type="scientific">Pseudoalteromonas neustonica</name>
    <dbReference type="NCBI Taxonomy" id="1840331"/>
    <lineage>
        <taxon>Bacteria</taxon>
        <taxon>Pseudomonadati</taxon>
        <taxon>Pseudomonadota</taxon>
        <taxon>Gammaproteobacteria</taxon>
        <taxon>Alteromonadales</taxon>
        <taxon>Pseudoalteromonadaceae</taxon>
        <taxon>Pseudoalteromonas</taxon>
    </lineage>
</organism>
<dbReference type="SUPFAM" id="SSF53474">
    <property type="entry name" value="alpha/beta-Hydrolases"/>
    <property type="match status" value="1"/>
</dbReference>
<evidence type="ECO:0000256" key="1">
    <source>
        <dbReference type="SAM" id="Phobius"/>
    </source>
</evidence>
<sequence length="342" mass="38054">MTISMQVISWIRALVILTVLVILGGCDWFDDKVEVTSAEAAYLLPDRHAENVKLQQQSASQLSNVELYQRALSLWPIAYRELSVPTSLGQARVIVAGPADAEPLVLLHGMHANSAMWYPNIAALAEHYRVYAIDDLLGSGGSRASADISDMDQVVSWYQELFDRLQLSSLHLVGASRGGWQAVAITLAESTREKSRIQRLVLLSPAQTFGWIELSGDLLASIFFTINPDRNEVQESLQSVSSRPHMINPIYLDQYVAALEDDPVPGLITELRPFSDQQLQQITLPTLVLIGDNDMMNNNDSLERAKKILVQGHTKQIKNAGHFLTVDQAEHVNRAMLKFLSR</sequence>
<keyword evidence="1" id="KW-0472">Membrane</keyword>
<dbReference type="InterPro" id="IPR000073">
    <property type="entry name" value="AB_hydrolase_1"/>
</dbReference>
<protein>
    <submittedName>
        <fullName evidence="3">Alpha/beta fold hydrolase</fullName>
    </submittedName>
</protein>
<accession>A0ABU9U086</accession>
<evidence type="ECO:0000313" key="4">
    <source>
        <dbReference type="Proteomes" id="UP001388366"/>
    </source>
</evidence>
<evidence type="ECO:0000259" key="2">
    <source>
        <dbReference type="Pfam" id="PF00561"/>
    </source>
</evidence>
<feature type="domain" description="AB hydrolase-1" evidence="2">
    <location>
        <begin position="103"/>
        <end position="222"/>
    </location>
</feature>
<dbReference type="PANTHER" id="PTHR46438">
    <property type="entry name" value="ALPHA/BETA-HYDROLASES SUPERFAMILY PROTEIN"/>
    <property type="match status" value="1"/>
</dbReference>
<name>A0ABU9U086_9GAMM</name>
<keyword evidence="1" id="KW-0812">Transmembrane</keyword>
<gene>
    <name evidence="3" type="ORF">WNY63_06920</name>
</gene>
<feature type="transmembrane region" description="Helical" evidence="1">
    <location>
        <begin position="7"/>
        <end position="25"/>
    </location>
</feature>
<dbReference type="Proteomes" id="UP001388366">
    <property type="component" value="Unassembled WGS sequence"/>
</dbReference>
<dbReference type="GO" id="GO:0016787">
    <property type="term" value="F:hydrolase activity"/>
    <property type="evidence" value="ECO:0007669"/>
    <property type="project" value="UniProtKB-KW"/>
</dbReference>
<reference evidence="3 4" key="1">
    <citation type="submission" date="2024-03" db="EMBL/GenBank/DDBJ databases">
        <title>Community enrichment and isolation of bacterial strains for fucoidan degradation.</title>
        <authorList>
            <person name="Sichert A."/>
        </authorList>
    </citation>
    <scope>NUCLEOTIDE SEQUENCE [LARGE SCALE GENOMIC DNA]</scope>
    <source>
        <strain evidence="3 4">AS81</strain>
    </source>
</reference>
<dbReference type="EMBL" id="JBBMQU010000009">
    <property type="protein sequence ID" value="MEM5550456.1"/>
    <property type="molecule type" value="Genomic_DNA"/>
</dbReference>